<feature type="coiled-coil region" evidence="1">
    <location>
        <begin position="153"/>
        <end position="264"/>
    </location>
</feature>
<proteinExistence type="predicted"/>
<feature type="coiled-coil region" evidence="1">
    <location>
        <begin position="3"/>
        <end position="93"/>
    </location>
</feature>
<dbReference type="Ensembl" id="ENSCSAVT00000016416.1">
    <property type="protein sequence ID" value="ENSCSAVP00000016235.1"/>
    <property type="gene ID" value="ENSCSAVG00000009551.1"/>
</dbReference>
<dbReference type="PANTHER" id="PTHR18863">
    <property type="entry name" value="TSEC-2-RELATED"/>
    <property type="match status" value="1"/>
</dbReference>
<feature type="coiled-coil region" evidence="1">
    <location>
        <begin position="418"/>
        <end position="497"/>
    </location>
</feature>
<reference evidence="2" key="3">
    <citation type="submission" date="2025-09" db="UniProtKB">
        <authorList>
            <consortium name="Ensembl"/>
        </authorList>
    </citation>
    <scope>IDENTIFICATION</scope>
</reference>
<evidence type="ECO:0000256" key="1">
    <source>
        <dbReference type="SAM" id="Coils"/>
    </source>
</evidence>
<evidence type="ECO:0000313" key="3">
    <source>
        <dbReference type="Proteomes" id="UP000007875"/>
    </source>
</evidence>
<dbReference type="InParanoid" id="H2ZF69"/>
<dbReference type="Proteomes" id="UP000007875">
    <property type="component" value="Unassembled WGS sequence"/>
</dbReference>
<dbReference type="GeneTree" id="ENSGT00390000012924"/>
<protein>
    <recommendedName>
        <fullName evidence="4">Coiled-coil domain-containing protein 170</fullName>
    </recommendedName>
</protein>
<dbReference type="HOGENOM" id="CLU_014559_0_0_1"/>
<organism evidence="2 3">
    <name type="scientific">Ciona savignyi</name>
    <name type="common">Pacific transparent sea squirt</name>
    <dbReference type="NCBI Taxonomy" id="51511"/>
    <lineage>
        <taxon>Eukaryota</taxon>
        <taxon>Metazoa</taxon>
        <taxon>Chordata</taxon>
        <taxon>Tunicata</taxon>
        <taxon>Ascidiacea</taxon>
        <taxon>Phlebobranchia</taxon>
        <taxon>Cionidae</taxon>
        <taxon>Ciona</taxon>
    </lineage>
</organism>
<dbReference type="OMA" id="EQRTHNY"/>
<sequence length="635" mass="73612">TQLNDLRSRLDLKDNHIRELRSKLEVAKENAARQDIMLQSLRDRVFSAENQNGELEQASTRGSTTIQSLQKQNREAQDRIVELESRLRNHVLMKEESEQSADTYKRTFHDAIAKMGDAINVDTEGKFRKTLVFPLYLKAKTMCQDNLLHQSKIQTLEDALNAHNLEMKASRETIMRLVAEVGKEQKNVSENANQLARLQRDLDDAVLSKEGLERENELLKQRIDANDKTWASSRDELSQTSTRITMLTDDVKRLEYERNLANNEFQSFKSSMSKVLSDPYVEVEPREDAIKDRIKLMVSAEHEKKAHIDVLEQKVSDLNKELERQCGLHHKTVRRAKKAESYTFQNENRLRDLEGELASTEVLRDTLRNEKNKYLKFLEQMAEAMHMEDVALDLGYDLNTDVLVARAIQLQRLESEEVVEKTSNNHVLRRKVKDLKEQVKSKELHMELLRKKIAQLEEREQTRSGLALDRDDAIVTVQKLQRKVERLQHALGDERVKVTQLKAQLAETNELKVKNIFFSRKLILFKDTIDELVTSVGKLSTTKDRQRHKLSSLKQSLKVNGEDADLNHQRLRTQLDAVTNDVKSTKTALEEVTRREKQLVDFREVVARMLGLDVTTLAIPDYEVISRLEKLIRNH</sequence>
<dbReference type="eggNOG" id="ENOG502QRTF">
    <property type="taxonomic scope" value="Eukaryota"/>
</dbReference>
<evidence type="ECO:0008006" key="4">
    <source>
        <dbReference type="Google" id="ProtNLM"/>
    </source>
</evidence>
<keyword evidence="1" id="KW-0175">Coiled coil</keyword>
<dbReference type="PANTHER" id="PTHR18863:SF6">
    <property type="entry name" value="COILED-COIL DOMAIN-CONTAINING PROTEIN 170"/>
    <property type="match status" value="1"/>
</dbReference>
<keyword evidence="3" id="KW-1185">Reference proteome</keyword>
<evidence type="ECO:0000313" key="2">
    <source>
        <dbReference type="Ensembl" id="ENSCSAVP00000016235.1"/>
    </source>
</evidence>
<dbReference type="InterPro" id="IPR039139">
    <property type="entry name" value="CCDC170-like"/>
</dbReference>
<dbReference type="STRING" id="51511.ENSCSAVP00000016235"/>
<reference evidence="2" key="2">
    <citation type="submission" date="2025-08" db="UniProtKB">
        <authorList>
            <consortium name="Ensembl"/>
        </authorList>
    </citation>
    <scope>IDENTIFICATION</scope>
</reference>
<feature type="coiled-coil region" evidence="1">
    <location>
        <begin position="301"/>
        <end position="370"/>
    </location>
</feature>
<dbReference type="AlphaFoldDB" id="H2ZF69"/>
<reference evidence="3" key="1">
    <citation type="submission" date="2003-08" db="EMBL/GenBank/DDBJ databases">
        <authorList>
            <person name="Birren B."/>
            <person name="Nusbaum C."/>
            <person name="Abebe A."/>
            <person name="Abouelleil A."/>
            <person name="Adekoya E."/>
            <person name="Ait-zahra M."/>
            <person name="Allen N."/>
            <person name="Allen T."/>
            <person name="An P."/>
            <person name="Anderson M."/>
            <person name="Anderson S."/>
            <person name="Arachchi H."/>
            <person name="Armbruster J."/>
            <person name="Bachantsang P."/>
            <person name="Baldwin J."/>
            <person name="Barry A."/>
            <person name="Bayul T."/>
            <person name="Blitshsteyn B."/>
            <person name="Bloom T."/>
            <person name="Blye J."/>
            <person name="Boguslavskiy L."/>
            <person name="Borowsky M."/>
            <person name="Boukhgalter B."/>
            <person name="Brunache A."/>
            <person name="Butler J."/>
            <person name="Calixte N."/>
            <person name="Calvo S."/>
            <person name="Camarata J."/>
            <person name="Campo K."/>
            <person name="Chang J."/>
            <person name="Cheshatsang Y."/>
            <person name="Citroen M."/>
            <person name="Collymore A."/>
            <person name="Considine T."/>
            <person name="Cook A."/>
            <person name="Cooke P."/>
            <person name="Corum B."/>
            <person name="Cuomo C."/>
            <person name="David R."/>
            <person name="Dawoe T."/>
            <person name="Degray S."/>
            <person name="Dodge S."/>
            <person name="Dooley K."/>
            <person name="Dorje P."/>
            <person name="Dorjee K."/>
            <person name="Dorris L."/>
            <person name="Duffey N."/>
            <person name="Dupes A."/>
            <person name="Elkins T."/>
            <person name="Engels R."/>
            <person name="Erickson J."/>
            <person name="Farina A."/>
            <person name="Faro S."/>
            <person name="Ferreira P."/>
            <person name="Fischer H."/>
            <person name="Fitzgerald M."/>
            <person name="Foley K."/>
            <person name="Gage D."/>
            <person name="Galagan J."/>
            <person name="Gearin G."/>
            <person name="Gnerre S."/>
            <person name="Gnirke A."/>
            <person name="Goyette A."/>
            <person name="Graham J."/>
            <person name="Grandbois E."/>
            <person name="Gyaltsen K."/>
            <person name="Hafez N."/>
            <person name="Hagopian D."/>
            <person name="Hagos B."/>
            <person name="Hall J."/>
            <person name="Hatcher B."/>
            <person name="Heller A."/>
            <person name="Higgins H."/>
            <person name="Honan T."/>
            <person name="Horn A."/>
            <person name="Houde N."/>
            <person name="Hughes L."/>
            <person name="Hulme W."/>
            <person name="Husby E."/>
            <person name="Iliev I."/>
            <person name="Jaffe D."/>
            <person name="Jones C."/>
            <person name="Kamal M."/>
            <person name="Kamat A."/>
            <person name="Kamvysselis M."/>
            <person name="Karlsson E."/>
            <person name="Kells C."/>
            <person name="Kieu A."/>
            <person name="Kisner P."/>
            <person name="Kodira C."/>
            <person name="Kulbokas E."/>
            <person name="Labutti K."/>
            <person name="Lama D."/>
            <person name="Landers T."/>
            <person name="Leger J."/>
            <person name="Levine S."/>
            <person name="Lewis D."/>
            <person name="Lewis T."/>
            <person name="Lindblad-toh K."/>
            <person name="Liu X."/>
            <person name="Lokyitsang T."/>
            <person name="Lokyitsang Y."/>
            <person name="Lucien O."/>
            <person name="Lui A."/>
            <person name="Ma L.J."/>
            <person name="Mabbitt R."/>
            <person name="Macdonald J."/>
            <person name="Maclean C."/>
            <person name="Major J."/>
            <person name="Manning J."/>
            <person name="Marabella R."/>
            <person name="Maru K."/>
            <person name="Matthews C."/>
            <person name="Mauceli E."/>
            <person name="Mccarthy M."/>
            <person name="Mcdonough S."/>
            <person name="Mcghee T."/>
            <person name="Meldrim J."/>
            <person name="Meneus L."/>
            <person name="Mesirov J."/>
            <person name="Mihalev A."/>
            <person name="Mihova T."/>
            <person name="Mikkelsen T."/>
            <person name="Mlenga V."/>
            <person name="Moru K."/>
            <person name="Mozes J."/>
            <person name="Mulrain L."/>
            <person name="Munson G."/>
            <person name="Naylor J."/>
            <person name="Newes C."/>
            <person name="Nguyen C."/>
            <person name="Nguyen N."/>
            <person name="Nguyen T."/>
            <person name="Nicol R."/>
            <person name="Nielsen C."/>
            <person name="Nizzari M."/>
            <person name="Norbu C."/>
            <person name="Norbu N."/>
            <person name="O'donnell P."/>
            <person name="Okoawo O."/>
            <person name="O'leary S."/>
            <person name="Omotosho B."/>
            <person name="O'neill K."/>
            <person name="Osman S."/>
            <person name="Parker S."/>
            <person name="Perrin D."/>
            <person name="Phunkhang P."/>
            <person name="Piqani B."/>
            <person name="Purcell S."/>
            <person name="Rachupka T."/>
            <person name="Ramasamy U."/>
            <person name="Rameau R."/>
            <person name="Ray V."/>
            <person name="Raymond C."/>
            <person name="Retta R."/>
            <person name="Richardson S."/>
            <person name="Rise C."/>
            <person name="Rodriguez J."/>
            <person name="Rogers J."/>
            <person name="Rogov P."/>
            <person name="Rutman M."/>
            <person name="Schupbach R."/>
            <person name="Seaman C."/>
            <person name="Settipalli S."/>
            <person name="Sharpe T."/>
            <person name="Sheridan J."/>
            <person name="Sherpa N."/>
            <person name="Shi J."/>
            <person name="Smirnov S."/>
            <person name="Smith C."/>
            <person name="Sougnez C."/>
            <person name="Spencer B."/>
            <person name="Stalker J."/>
            <person name="Stange-thomann N."/>
            <person name="Stavropoulos S."/>
            <person name="Stetson K."/>
            <person name="Stone C."/>
            <person name="Stone S."/>
            <person name="Stubbs M."/>
            <person name="Talamas J."/>
            <person name="Tchuinga P."/>
            <person name="Tenzing P."/>
            <person name="Tesfaye S."/>
            <person name="Theodore J."/>
            <person name="Thoulutsang Y."/>
            <person name="Topham K."/>
            <person name="Towey S."/>
            <person name="Tsamla T."/>
            <person name="Tsomo N."/>
            <person name="Vallee D."/>
            <person name="Vassiliev H."/>
            <person name="Venkataraman V."/>
            <person name="Vinson J."/>
            <person name="Vo A."/>
            <person name="Wade C."/>
            <person name="Wang S."/>
            <person name="Wangchuk T."/>
            <person name="Wangdi T."/>
            <person name="Whittaker C."/>
            <person name="Wilkinson J."/>
            <person name="Wu Y."/>
            <person name="Wyman D."/>
            <person name="Yadav S."/>
            <person name="Yang S."/>
            <person name="Yang X."/>
            <person name="Yeager S."/>
            <person name="Yee E."/>
            <person name="Young G."/>
            <person name="Zainoun J."/>
            <person name="Zembeck L."/>
            <person name="Zimmer A."/>
            <person name="Zody M."/>
            <person name="Lander E."/>
        </authorList>
    </citation>
    <scope>NUCLEOTIDE SEQUENCE [LARGE SCALE GENOMIC DNA]</scope>
</reference>
<name>H2ZF69_CIOSA</name>
<accession>H2ZF69</accession>